<organism evidence="2 3">
    <name type="scientific">Brassica napus</name>
    <name type="common">Rape</name>
    <dbReference type="NCBI Taxonomy" id="3708"/>
    <lineage>
        <taxon>Eukaryota</taxon>
        <taxon>Viridiplantae</taxon>
        <taxon>Streptophyta</taxon>
        <taxon>Embryophyta</taxon>
        <taxon>Tracheophyta</taxon>
        <taxon>Spermatophyta</taxon>
        <taxon>Magnoliopsida</taxon>
        <taxon>eudicotyledons</taxon>
        <taxon>Gunneridae</taxon>
        <taxon>Pentapetalae</taxon>
        <taxon>rosids</taxon>
        <taxon>malvids</taxon>
        <taxon>Brassicales</taxon>
        <taxon>Brassicaceae</taxon>
        <taxon>Brassiceae</taxon>
        <taxon>Brassica</taxon>
    </lineage>
</organism>
<dbReference type="EC" id="2.3.2.2" evidence="1"/>
<dbReference type="InterPro" id="IPR000101">
    <property type="entry name" value="GGT_peptidase"/>
</dbReference>
<dbReference type="InterPro" id="IPR029055">
    <property type="entry name" value="Ntn_hydrolases_N"/>
</dbReference>
<comment type="catalytic activity">
    <reaction evidence="1">
        <text>an S-substituted glutathione + H2O = an S-substituted L-cysteinylglycine + L-glutamate</text>
        <dbReference type="Rhea" id="RHEA:59468"/>
        <dbReference type="ChEBI" id="CHEBI:15377"/>
        <dbReference type="ChEBI" id="CHEBI:29985"/>
        <dbReference type="ChEBI" id="CHEBI:90779"/>
        <dbReference type="ChEBI" id="CHEBI:143103"/>
        <dbReference type="EC" id="3.4.19.13"/>
    </reaction>
</comment>
<dbReference type="Gene3D" id="1.10.246.130">
    <property type="match status" value="1"/>
</dbReference>
<dbReference type="PANTHER" id="PTHR11686">
    <property type="entry name" value="GAMMA GLUTAMYL TRANSPEPTIDASE"/>
    <property type="match status" value="1"/>
</dbReference>
<keyword evidence="3" id="KW-1185">Reference proteome</keyword>
<dbReference type="InterPro" id="IPR043137">
    <property type="entry name" value="GGT_ssub_C"/>
</dbReference>
<dbReference type="EMBL" id="JAGKQM010000001">
    <property type="protein sequence ID" value="KAH0941125.1"/>
    <property type="molecule type" value="Genomic_DNA"/>
</dbReference>
<sequence>MGQKILADPLLETNQVTVGETKKQRSNLTVTLSLVLFLCLGTSGFYCFTDNITVWLSSLATNDHSLSHGIHGDAIESENGVVAADDGRCSEIGASFLRKGGHAVDAAVATTLCVGVVNPMASGIGGGSFLIDMYKNDANAKSTGALSMGVPGELAGLHEAWKRYGRLPWKPLFKPAIKLAREGFIVAPYLGRAISTHSSKILKDKGLRSIFSRNGQVLKPGDTCYNRELARSLETISELGPEGFYNGTVGEKLVSDVKMAGGIITMDDLRSYKVRVTDAMAVDVMGYTIHGMPPPSSGTVGFPMVINILDSYSELYTASGSDLGLHRLIEAMKHMLAARMDLGDPEFVNVTNAMNQMLSKPRAEEIRKRILDNTTFPPEYYLSRWSQLRDQGTSHFCIVDGDRNSVSLTSTVNYPFGAGVLSPSTGILLNNEMDDFSVPEITPDDLPPAPTNFIVPNKRPLSSMTPLVITKEGELVAVVGGSGGTNIIAANFTAINGDHIGVNKDIKMFLEEKGHELEEMSSGGAIVQLIVQSFKEEEEDKEMVTDFGRKLGKDFIKKPKPFKGLLTAVSDPRKDGKPAAV</sequence>
<dbReference type="InterPro" id="IPR043138">
    <property type="entry name" value="GGT_lsub"/>
</dbReference>
<dbReference type="EC" id="3.4.19.13" evidence="1"/>
<reference evidence="2 3" key="1">
    <citation type="submission" date="2021-05" db="EMBL/GenBank/DDBJ databases">
        <title>Genome Assembly of Synthetic Allotetraploid Brassica napus Reveals Homoeologous Exchanges between Subgenomes.</title>
        <authorList>
            <person name="Davis J.T."/>
        </authorList>
    </citation>
    <scope>NUCLEOTIDE SEQUENCE [LARGE SCALE GENOMIC DNA]</scope>
    <source>
        <strain evidence="3">cv. Da-Ae</strain>
        <tissue evidence="2">Seedling</tissue>
    </source>
</reference>
<dbReference type="PRINTS" id="PR01210">
    <property type="entry name" value="GGTRANSPTASE"/>
</dbReference>
<dbReference type="SUPFAM" id="SSF56235">
    <property type="entry name" value="N-terminal nucleophile aminohydrolases (Ntn hydrolases)"/>
    <property type="match status" value="1"/>
</dbReference>
<evidence type="ECO:0000256" key="1">
    <source>
        <dbReference type="RuleBase" id="RU368068"/>
    </source>
</evidence>
<comment type="function">
    <text evidence="1">Cleaves the gamma-glutamyl peptide bond of glutathione and glutathione conjugates.</text>
</comment>
<dbReference type="PANTHER" id="PTHR11686:SF58">
    <property type="entry name" value="GLUTATHIONE HYDROLASE"/>
    <property type="match status" value="1"/>
</dbReference>
<keyword evidence="1" id="KW-0378">Hydrolase</keyword>
<dbReference type="Gene3D" id="3.60.20.40">
    <property type="match status" value="1"/>
</dbReference>
<name>A0ABQ8EKF5_BRANA</name>
<dbReference type="Proteomes" id="UP000824890">
    <property type="component" value="Unassembled WGS sequence"/>
</dbReference>
<protein>
    <recommendedName>
        <fullName evidence="1">Glutathione hydrolase</fullName>
        <ecNumber evidence="1">2.3.2.2</ecNumber>
        <ecNumber evidence="1">3.4.19.13</ecNumber>
    </recommendedName>
    <alternativeName>
        <fullName evidence="1">Gamma-glutamyltransferase</fullName>
    </alternativeName>
    <alternativeName>
        <fullName evidence="1">Gamma-glutamyltranspeptidase</fullName>
    </alternativeName>
</protein>
<dbReference type="Pfam" id="PF01019">
    <property type="entry name" value="G_glu_transpept"/>
    <property type="match status" value="2"/>
</dbReference>
<keyword evidence="1" id="KW-0808">Transferase</keyword>
<gene>
    <name evidence="2" type="ORF">HID58_000762</name>
</gene>
<proteinExistence type="predicted"/>
<evidence type="ECO:0000313" key="3">
    <source>
        <dbReference type="Proteomes" id="UP000824890"/>
    </source>
</evidence>
<comment type="catalytic activity">
    <reaction evidence="1">
        <text>an N-terminal (5-L-glutamyl)-[peptide] + an alpha-amino acid = 5-L-glutamyl amino acid + an N-terminal L-alpha-aminoacyl-[peptide]</text>
        <dbReference type="Rhea" id="RHEA:23904"/>
        <dbReference type="Rhea" id="RHEA-COMP:9780"/>
        <dbReference type="Rhea" id="RHEA-COMP:9795"/>
        <dbReference type="ChEBI" id="CHEBI:77644"/>
        <dbReference type="ChEBI" id="CHEBI:78597"/>
        <dbReference type="ChEBI" id="CHEBI:78599"/>
        <dbReference type="ChEBI" id="CHEBI:78608"/>
        <dbReference type="EC" id="2.3.2.2"/>
    </reaction>
</comment>
<evidence type="ECO:0000313" key="2">
    <source>
        <dbReference type="EMBL" id="KAH0941125.1"/>
    </source>
</evidence>
<comment type="caution">
    <text evidence="2">The sequence shown here is derived from an EMBL/GenBank/DDBJ whole genome shotgun (WGS) entry which is preliminary data.</text>
</comment>
<keyword evidence="1" id="KW-0012">Acyltransferase</keyword>
<comment type="catalytic activity">
    <reaction evidence="1">
        <text>glutathione + H2O = L-cysteinylglycine + L-glutamate</text>
        <dbReference type="Rhea" id="RHEA:28807"/>
        <dbReference type="ChEBI" id="CHEBI:15377"/>
        <dbReference type="ChEBI" id="CHEBI:29985"/>
        <dbReference type="ChEBI" id="CHEBI:57925"/>
        <dbReference type="ChEBI" id="CHEBI:61694"/>
        <dbReference type="EC" id="3.4.19.13"/>
    </reaction>
</comment>
<comment type="pathway">
    <text evidence="1">Sulfur metabolism; glutathione metabolism.</text>
</comment>
<accession>A0ABQ8EKF5</accession>